<dbReference type="Proteomes" id="UP000030748">
    <property type="component" value="Unassembled WGS sequence"/>
</dbReference>
<dbReference type="eggNOG" id="ENOG502SYWG">
    <property type="taxonomic scope" value="Eukaryota"/>
</dbReference>
<dbReference type="PANTHER" id="PTHR36746">
    <property type="entry name" value="BNAC04G51760D PROTEIN"/>
    <property type="match status" value="1"/>
</dbReference>
<keyword evidence="2" id="KW-1185">Reference proteome</keyword>
<dbReference type="PANTHER" id="PTHR36746:SF3">
    <property type="entry name" value="DUF4005 DOMAIN-CONTAINING PROTEIN"/>
    <property type="match status" value="1"/>
</dbReference>
<accession>A0A022S1H5</accession>
<dbReference type="EMBL" id="KI630171">
    <property type="protein sequence ID" value="EYU46627.1"/>
    <property type="molecule type" value="Genomic_DNA"/>
</dbReference>
<name>A0A022S1H5_ERYGU</name>
<protein>
    <submittedName>
        <fullName evidence="1">Uncharacterized protein</fullName>
    </submittedName>
</protein>
<organism evidence="1 2">
    <name type="scientific">Erythranthe guttata</name>
    <name type="common">Yellow monkey flower</name>
    <name type="synonym">Mimulus guttatus</name>
    <dbReference type="NCBI Taxonomy" id="4155"/>
    <lineage>
        <taxon>Eukaryota</taxon>
        <taxon>Viridiplantae</taxon>
        <taxon>Streptophyta</taxon>
        <taxon>Embryophyta</taxon>
        <taxon>Tracheophyta</taxon>
        <taxon>Spermatophyta</taxon>
        <taxon>Magnoliopsida</taxon>
        <taxon>eudicotyledons</taxon>
        <taxon>Gunneridae</taxon>
        <taxon>Pentapetalae</taxon>
        <taxon>asterids</taxon>
        <taxon>lamiids</taxon>
        <taxon>Lamiales</taxon>
        <taxon>Phrymaceae</taxon>
        <taxon>Erythranthe</taxon>
    </lineage>
</organism>
<gene>
    <name evidence="1" type="ORF">MIMGU_mgv1a015057mg</name>
</gene>
<evidence type="ECO:0000313" key="2">
    <source>
        <dbReference type="Proteomes" id="UP000030748"/>
    </source>
</evidence>
<reference evidence="1 2" key="1">
    <citation type="journal article" date="2013" name="Proc. Natl. Acad. Sci. U.S.A.">
        <title>Fine-scale variation in meiotic recombination in Mimulus inferred from population shotgun sequencing.</title>
        <authorList>
            <person name="Hellsten U."/>
            <person name="Wright K.M."/>
            <person name="Jenkins J."/>
            <person name="Shu S."/>
            <person name="Yuan Y."/>
            <person name="Wessler S.R."/>
            <person name="Schmutz J."/>
            <person name="Willis J.H."/>
            <person name="Rokhsar D.S."/>
        </authorList>
    </citation>
    <scope>NUCLEOTIDE SEQUENCE [LARGE SCALE GENOMIC DNA]</scope>
    <source>
        <strain evidence="2">cv. DUN x IM62</strain>
    </source>
</reference>
<dbReference type="PhylomeDB" id="A0A022S1H5"/>
<sequence>MAKKQNSSTTSEGVCKKIYRAVSINPIRSTKPPHIIDHHPILITETIPVNFEHSSSSSPTNVSAHNKAKNVTFFSSPNFATKEVAILGGDHNKHDQVKKTERTKANDDKFSDYITRVKDKMKSSASNVGGRKSATRRDSFNDKVSSYINRAKFKIRTTTTMTKTNVEDG</sequence>
<evidence type="ECO:0000313" key="1">
    <source>
        <dbReference type="EMBL" id="EYU46627.1"/>
    </source>
</evidence>
<proteinExistence type="predicted"/>
<dbReference type="AlphaFoldDB" id="A0A022S1H5"/>